<evidence type="ECO:0000259" key="2">
    <source>
        <dbReference type="Pfam" id="PF16003"/>
    </source>
</evidence>
<feature type="compositionally biased region" description="Polar residues" evidence="1">
    <location>
        <begin position="484"/>
        <end position="495"/>
    </location>
</feature>
<dbReference type="InterPro" id="IPR031949">
    <property type="entry name" value="DUF4776"/>
</dbReference>
<evidence type="ECO:0000259" key="3">
    <source>
        <dbReference type="Pfam" id="PF16032"/>
    </source>
</evidence>
<proteinExistence type="predicted"/>
<feature type="region of interest" description="Disordered" evidence="1">
    <location>
        <begin position="483"/>
        <end position="506"/>
    </location>
</feature>
<feature type="region of interest" description="Disordered" evidence="1">
    <location>
        <begin position="53"/>
        <end position="73"/>
    </location>
</feature>
<feature type="compositionally biased region" description="Basic residues" evidence="1">
    <location>
        <begin position="875"/>
        <end position="890"/>
    </location>
</feature>
<evidence type="ECO:0000256" key="1">
    <source>
        <dbReference type="SAM" id="MobiDB-lite"/>
    </source>
</evidence>
<dbReference type="EnsemblMetazoa" id="XM_044458494.1">
    <property type="protein sequence ID" value="XP_044314429.1"/>
    <property type="gene ID" value="LOC108045389"/>
</dbReference>
<dbReference type="PANTHER" id="PTHR39079:SF1">
    <property type="entry name" value="GH11706P-RELATED"/>
    <property type="match status" value="1"/>
</dbReference>
<feature type="region of interest" description="Disordered" evidence="1">
    <location>
        <begin position="870"/>
        <end position="893"/>
    </location>
</feature>
<dbReference type="Pfam" id="PF16003">
    <property type="entry name" value="DUF4776"/>
    <property type="match status" value="1"/>
</dbReference>
<dbReference type="Pfam" id="PF16032">
    <property type="entry name" value="DUF4788"/>
    <property type="match status" value="1"/>
</dbReference>
<evidence type="ECO:0008006" key="6">
    <source>
        <dbReference type="Google" id="ProtNLM"/>
    </source>
</evidence>
<evidence type="ECO:0000313" key="5">
    <source>
        <dbReference type="Proteomes" id="UP001652680"/>
    </source>
</evidence>
<dbReference type="Proteomes" id="UP001652680">
    <property type="component" value="Unassembled WGS sequence"/>
</dbReference>
<accession>A0ABM5J6H4</accession>
<feature type="domain" description="DUF4788" evidence="3">
    <location>
        <begin position="114"/>
        <end position="290"/>
    </location>
</feature>
<feature type="domain" description="DUF4776" evidence="2">
    <location>
        <begin position="381"/>
        <end position="852"/>
    </location>
</feature>
<sequence length="1004" mass="113759">MATLDCRPAQAEKKEVKPVEELMDWDNYYKHRGMISTRLASCKTDYMHCSTYQDKGKNQEKDPKDKKDKKKNSCCCSSCPVKNREQDYEPRCPAPGQKGKPNRAYMRCFAAKLIVQRLDMPGRDFECRDKLQIKANVCRGCKICLDDSRINVNCLPLNPDKTFQMEPECLQRQLAEGIPISVIYLRKEIARGCYFPPAAVVNRMINEFSEIVHDANIELTCKGCTVGLVSIRFAMQMRCQILKEVADGRLAGGQERGCCSKDMNVNPQDVSYMSGGNQSSSSIDPCAGFMPSDMDVPSEVPSCSEDKCQDFAGCQESPPRLVDMAGPYPVYTCPNVDDGCLTFEPPAAPAAQFSPCQKNILGEGNTNRLCQQLSSPKLRQMHISNTRSCVLCGEDVSWLPKVAACPCCGYKPVPEFKERTYDEEATAQQILLDHLDNPVEDLSFDLGSVEGCSADGEHGEPGRTSEAFEAIVRDYQLLRRSIRESSTTKAAQSATKKPADQEGETKPQDLAKVFAELRDLFHVKTPDEHQKIQDICTEACNLAKAQKKSRSERKKGGKANTTDNACDVAKPKKRRPKSKRPFKSRYYSMYCPRVRPKVTLDCTDNKVPSHMGWLWTAHPLASKPGWRPGAIRRSIRGLMRYFLKDFPVDSVPVSKYMSFYKHKKSPESPPGEKPQDLMQVPTLHIEKKNDVYTITLRPLKDAKTLSRSANPYVNMKPMQFRIVKNPLLKELRDLKRCLKGMGFSKCKCHKPLMTCFCRSFVDKKRLLYHVRKECERRKIESCENELVLTDTSDSEAEFDFGVTPPAGLMHPERLKTTHVTNTAVQYDESDWVNPSLYPHMPDATVQYESCVMGERQKPFNWIYGKGVIQEEPKPPKMRNIPKKQKKKKPVPGRVAGGFAGQEFQDSSIYSRVNNNSVQTQTRTQTIGPIHNLPNYSTDSKLPLTGQHMRLLDQAAYPPTAPQRKEPWSWEMTKEKQRQRVKRRTKKLVRFDPTIGAHSSDNYIA</sequence>
<keyword evidence="5" id="KW-1185">Reference proteome</keyword>
<dbReference type="PANTHER" id="PTHR39079">
    <property type="entry name" value="FI08034P-RELATED"/>
    <property type="match status" value="1"/>
</dbReference>
<feature type="compositionally biased region" description="Basic and acidic residues" evidence="1">
    <location>
        <begin position="497"/>
        <end position="506"/>
    </location>
</feature>
<feature type="compositionally biased region" description="Basic residues" evidence="1">
    <location>
        <begin position="546"/>
        <end position="557"/>
    </location>
</feature>
<name>A0ABM5J6H4_DRORH</name>
<reference evidence="5" key="1">
    <citation type="journal article" date="2021" name="Elife">
        <title>Highly contiguous assemblies of 101 drosophilid genomes.</title>
        <authorList>
            <person name="Kim B.Y."/>
            <person name="Wang J.R."/>
            <person name="Miller D.E."/>
            <person name="Barmina O."/>
            <person name="Delaney E."/>
            <person name="Thompson A."/>
            <person name="Comeault A.A."/>
            <person name="Peede D."/>
            <person name="D'Agostino E.R."/>
            <person name="Pelaez J."/>
            <person name="Aguilar J.M."/>
            <person name="Haji D."/>
            <person name="Matsunaga T."/>
            <person name="Armstrong E.E."/>
            <person name="Zych M."/>
            <person name="Ogawa Y."/>
            <person name="Stamenkovic-Radak M."/>
            <person name="Jelic M."/>
            <person name="Veselinovic M.S."/>
            <person name="Tanaskovic M."/>
            <person name="Eric P."/>
            <person name="Gao J.J."/>
            <person name="Katoh T.K."/>
            <person name="Toda M.J."/>
            <person name="Watabe H."/>
            <person name="Watada M."/>
            <person name="Davis J.S."/>
            <person name="Moyle L.C."/>
            <person name="Manoli G."/>
            <person name="Bertolini E."/>
            <person name="Kostal V."/>
            <person name="Hawley R.S."/>
            <person name="Takahashi A."/>
            <person name="Jones C.D."/>
            <person name="Price D.K."/>
            <person name="Whiteman N."/>
            <person name="Kopp A."/>
            <person name="Matute D.R."/>
            <person name="Petrov D.A."/>
        </authorList>
    </citation>
    <scope>NUCLEOTIDE SEQUENCE [LARGE SCALE GENOMIC DNA]</scope>
</reference>
<feature type="region of interest" description="Disordered" evidence="1">
    <location>
        <begin position="546"/>
        <end position="580"/>
    </location>
</feature>
<reference evidence="4" key="2">
    <citation type="submission" date="2025-05" db="UniProtKB">
        <authorList>
            <consortium name="EnsemblMetazoa"/>
        </authorList>
    </citation>
    <scope>IDENTIFICATION</scope>
</reference>
<dbReference type="RefSeq" id="XP_044314429.1">
    <property type="nucleotide sequence ID" value="XM_044458494.1"/>
</dbReference>
<feature type="compositionally biased region" description="Basic and acidic residues" evidence="1">
    <location>
        <begin position="54"/>
        <end position="66"/>
    </location>
</feature>
<organism evidence="4 5">
    <name type="scientific">Drosophila rhopaloa</name>
    <name type="common">Fruit fly</name>
    <dbReference type="NCBI Taxonomy" id="1041015"/>
    <lineage>
        <taxon>Eukaryota</taxon>
        <taxon>Metazoa</taxon>
        <taxon>Ecdysozoa</taxon>
        <taxon>Arthropoda</taxon>
        <taxon>Hexapoda</taxon>
        <taxon>Insecta</taxon>
        <taxon>Pterygota</taxon>
        <taxon>Neoptera</taxon>
        <taxon>Endopterygota</taxon>
        <taxon>Diptera</taxon>
        <taxon>Brachycera</taxon>
        <taxon>Muscomorpha</taxon>
        <taxon>Ephydroidea</taxon>
        <taxon>Drosophilidae</taxon>
        <taxon>Drosophila</taxon>
        <taxon>Sophophora</taxon>
    </lineage>
</organism>
<feature type="compositionally biased region" description="Basic residues" evidence="1">
    <location>
        <begin position="571"/>
        <end position="580"/>
    </location>
</feature>
<evidence type="ECO:0000313" key="4">
    <source>
        <dbReference type="EnsemblMetazoa" id="XP_044314429.1"/>
    </source>
</evidence>
<dbReference type="GeneID" id="108045389"/>
<dbReference type="InterPro" id="IPR031992">
    <property type="entry name" value="DUF4788"/>
</dbReference>
<protein>
    <recommendedName>
        <fullName evidence="6">DUF4776 domain-containing protein</fullName>
    </recommendedName>
</protein>